<keyword evidence="2" id="KW-0732">Signal</keyword>
<comment type="caution">
    <text evidence="3">The sequence shown here is derived from an EMBL/GenBank/DDBJ whole genome shotgun (WGS) entry which is preliminary data.</text>
</comment>
<accession>A0A151Z3B7</accession>
<feature type="region of interest" description="Disordered" evidence="1">
    <location>
        <begin position="338"/>
        <end position="418"/>
    </location>
</feature>
<feature type="compositionally biased region" description="Low complexity" evidence="1">
    <location>
        <begin position="342"/>
        <end position="418"/>
    </location>
</feature>
<organism evidence="3 4">
    <name type="scientific">Tieghemostelium lacteum</name>
    <name type="common">Slime mold</name>
    <name type="synonym">Dictyostelium lacteum</name>
    <dbReference type="NCBI Taxonomy" id="361077"/>
    <lineage>
        <taxon>Eukaryota</taxon>
        <taxon>Amoebozoa</taxon>
        <taxon>Evosea</taxon>
        <taxon>Eumycetozoa</taxon>
        <taxon>Dictyostelia</taxon>
        <taxon>Dictyosteliales</taxon>
        <taxon>Raperosteliaceae</taxon>
        <taxon>Tieghemostelium</taxon>
    </lineage>
</organism>
<keyword evidence="4" id="KW-1185">Reference proteome</keyword>
<reference evidence="3 4" key="1">
    <citation type="submission" date="2015-12" db="EMBL/GenBank/DDBJ databases">
        <title>Dictyostelia acquired genes for synthesis and detection of signals that induce cell-type specialization by lateral gene transfer from prokaryotes.</title>
        <authorList>
            <person name="Gloeckner G."/>
            <person name="Schaap P."/>
        </authorList>
    </citation>
    <scope>NUCLEOTIDE SEQUENCE [LARGE SCALE GENOMIC DNA]</scope>
    <source>
        <strain evidence="3 4">TK</strain>
    </source>
</reference>
<evidence type="ECO:0008006" key="5">
    <source>
        <dbReference type="Google" id="ProtNLM"/>
    </source>
</evidence>
<dbReference type="Gene3D" id="3.40.50.1820">
    <property type="entry name" value="alpha/beta hydrolase"/>
    <property type="match status" value="1"/>
</dbReference>
<dbReference type="OrthoDB" id="16239at2759"/>
<dbReference type="InParanoid" id="A0A151Z3B7"/>
<evidence type="ECO:0000256" key="1">
    <source>
        <dbReference type="SAM" id="MobiDB-lite"/>
    </source>
</evidence>
<evidence type="ECO:0000313" key="4">
    <source>
        <dbReference type="Proteomes" id="UP000076078"/>
    </source>
</evidence>
<dbReference type="InterPro" id="IPR029058">
    <property type="entry name" value="AB_hydrolase_fold"/>
</dbReference>
<dbReference type="Proteomes" id="UP000076078">
    <property type="component" value="Unassembled WGS sequence"/>
</dbReference>
<evidence type="ECO:0000256" key="2">
    <source>
        <dbReference type="SAM" id="SignalP"/>
    </source>
</evidence>
<name>A0A151Z3B7_TIELA</name>
<proteinExistence type="predicted"/>
<dbReference type="EMBL" id="LODT01000051">
    <property type="protein sequence ID" value="KYQ88441.1"/>
    <property type="molecule type" value="Genomic_DNA"/>
</dbReference>
<protein>
    <recommendedName>
        <fullName evidence="5">AB hydrolase-1 domain-containing protein</fullName>
    </recommendedName>
</protein>
<feature type="signal peptide" evidence="2">
    <location>
        <begin position="1"/>
        <end position="21"/>
    </location>
</feature>
<feature type="chain" id="PRO_5007592782" description="AB hydrolase-1 domain-containing protein" evidence="2">
    <location>
        <begin position="22"/>
        <end position="418"/>
    </location>
</feature>
<gene>
    <name evidence="3" type="ORF">DLAC_11146</name>
</gene>
<sequence>MKISTVTLLFLALLFISYSFGDNPNPKLIGPNDPGQSHFPQFEGLKMHIRCYSSPLSTGKTVLFDAGMPWFCTAFAKVIELLIPEMQDMGIKKACFFDRYGLGWSDLAPQPIQSIEFARRLHGSLQVAGIQGPYIYSAWSWGGVDAQFFALLFPNDIQGLLTIDGTDRGLAFDTAFQANLPYFSAEVDNLMIANPTGQLRIDAENGLIPQSFGWTPDYTPIPANSINYTQEIFLDPSNKFLMASKQEIGIMVPSAQLLDSTYTQSTKQYPLGSIPFHLIVATVSGEYWVVRQEAMAQLSSNSRIHRNNVSSHFVVFDDPEFIIDSLGSLIANINNNPPTTRSGTCSSNASTSSTTSSTTTGFSITTIGTTSASSTSSSISSISSTTGTGQTSISTTSSSVTVVSSSSSSSITSSSSSF</sequence>
<evidence type="ECO:0000313" key="3">
    <source>
        <dbReference type="EMBL" id="KYQ88441.1"/>
    </source>
</evidence>
<dbReference type="SUPFAM" id="SSF53474">
    <property type="entry name" value="alpha/beta-Hydrolases"/>
    <property type="match status" value="1"/>
</dbReference>
<dbReference type="AlphaFoldDB" id="A0A151Z3B7"/>
<dbReference type="OMA" id="HIRCYYN"/>